<comment type="caution">
    <text evidence="3">The sequence shown here is derived from an EMBL/GenBank/DDBJ whole genome shotgun (WGS) entry which is preliminary data.</text>
</comment>
<name>A0AAW5ZSH1_RALSL</name>
<evidence type="ECO:0000259" key="1">
    <source>
        <dbReference type="Pfam" id="PF15584"/>
    </source>
</evidence>
<evidence type="ECO:0000313" key="3">
    <source>
        <dbReference type="EMBL" id="MDB0572495.1"/>
    </source>
</evidence>
<protein>
    <submittedName>
        <fullName evidence="3">Immunity 71 family protein</fullName>
    </submittedName>
</protein>
<dbReference type="RefSeq" id="WP_271656928.1">
    <property type="nucleotide sequence ID" value="NZ_JAIVFG010000030.1"/>
</dbReference>
<dbReference type="InterPro" id="IPR028950">
    <property type="entry name" value="Imm71"/>
</dbReference>
<evidence type="ECO:0000313" key="4">
    <source>
        <dbReference type="Proteomes" id="UP001144050"/>
    </source>
</evidence>
<dbReference type="EMBL" id="JAIVFG010000030">
    <property type="protein sequence ID" value="MDB0572495.1"/>
    <property type="molecule type" value="Genomic_DNA"/>
</dbReference>
<dbReference type="Pfam" id="PF15602">
    <property type="entry name" value="Imm71"/>
    <property type="match status" value="1"/>
</dbReference>
<gene>
    <name evidence="3" type="ORF">LBW59_17180</name>
</gene>
<evidence type="ECO:0000259" key="2">
    <source>
        <dbReference type="Pfam" id="PF15602"/>
    </source>
</evidence>
<dbReference type="AlphaFoldDB" id="A0AAW5ZSH1"/>
<organism evidence="3 4">
    <name type="scientific">Ralstonia solanacearum</name>
    <name type="common">Pseudomonas solanacearum</name>
    <dbReference type="NCBI Taxonomy" id="305"/>
    <lineage>
        <taxon>Bacteria</taxon>
        <taxon>Pseudomonadati</taxon>
        <taxon>Pseudomonadota</taxon>
        <taxon>Betaproteobacteria</taxon>
        <taxon>Burkholderiales</taxon>
        <taxon>Burkholderiaceae</taxon>
        <taxon>Ralstonia</taxon>
        <taxon>Ralstonia solanacearum species complex</taxon>
    </lineage>
</organism>
<feature type="domain" description="Immunity protein 71" evidence="2">
    <location>
        <begin position="12"/>
        <end position="169"/>
    </location>
</feature>
<reference evidence="3" key="1">
    <citation type="submission" date="2021-09" db="EMBL/GenBank/DDBJ databases">
        <title>Genomic analysis of Ralstonia spp.</title>
        <authorList>
            <person name="Aburjaile F."/>
            <person name="Ariute J.C."/>
            <person name="Pais A.K.L."/>
            <person name="Albuquerque G.M.R."/>
            <person name="Silva A.M.F."/>
            <person name="Brenig B."/>
            <person name="Azevedo V."/>
            <person name="Matiuzzi M."/>
            <person name="Ramos R."/>
            <person name="Goes-Neto A."/>
            <person name="Soares S."/>
            <person name="Iseppon A.M.B."/>
            <person name="Souza E."/>
            <person name="Gama M."/>
        </authorList>
    </citation>
    <scope>NUCLEOTIDE SEQUENCE</scope>
    <source>
        <strain evidence="3">CCRMRs91</strain>
    </source>
</reference>
<proteinExistence type="predicted"/>
<dbReference type="Proteomes" id="UP001144050">
    <property type="component" value="Unassembled WGS sequence"/>
</dbReference>
<dbReference type="InterPro" id="IPR028966">
    <property type="entry name" value="Imm72"/>
</dbReference>
<feature type="domain" description="Immunity protein 72" evidence="1">
    <location>
        <begin position="199"/>
        <end position="290"/>
    </location>
</feature>
<accession>A0AAW5ZSH1</accession>
<sequence length="360" mass="41125">MSNQLNNGGVTLPTAYERKQIFYWLKQISSYTAWNRILVFYRTWADTTENCARLASEASTAESNGRPANDYNAILKGLAHCEEASVRLKKGDKRIFKYDANGELAMANRPRSHWMQRLFRIEDREEPELNEDNTPGWTPFRQALENLSHAWGECSPDILESQYLDTASHTFCNNYLRETLNRITPPNPLPEVPTPKEVTLVQSGKRVPCSGIWEPVDAPKRNVFSLFRNNEPPAESFPIAGTMSYLHVGSNAPNMAAYGEELGLPTTWHLLWRDTRYEDGTIPEEERDYIFLKPDSTREETRPVTSSAHEPFIWVESGHPAPQTGRWLAEHDLQTSVTLQVGEVLPLHRGRPTRWMLAQA</sequence>
<dbReference type="Pfam" id="PF15584">
    <property type="entry name" value="Imm72"/>
    <property type="match status" value="1"/>
</dbReference>